<name>A0A7S0GR60_MICPS</name>
<evidence type="ECO:0000259" key="7">
    <source>
        <dbReference type="PROSITE" id="PS50237"/>
    </source>
</evidence>
<sequence>MPPPADFDILRAQDARRGAGGETKEELLRRASAERTSRANERRRKHGALTVQRMWRGATSRAKARASLLTRWDERYGDARTSPTPADLFEQLMPPLHSVGAARAGATRTLRALALALGTISETPKCVLQSSFPTKTRRLQNFALDALAANVSEPLGGDVSVAVDANSEKKIEATREQRRATRECATRLLAATHDAADGFSAFFFTKAEGDDTRLLTSATHEKSLLNSIHSASTYHARVCDVAASLIRSAQKQKSDNTSVCAKTLVRVATDGCVFRSESSAVSAEDAEERFSARAVTNVAWRVFGAKDTALHLVAQTAWFSRLVARDGSGDGSGDGSVCYSALESFLGAFRGLARTSAFGPFDPVAASNNLVWLVVGWHPPSGLDPAPSAKAARARLTALPRSTVCAFVETLDSLLAVTPDGEIAKYSSDTHAEASLYARVPALREAWFVAGVAREGDDASLDATARLYWRACREEETDKQTSAAALSRRRRLLGALAFAPGTVRRLWLRCASRVSAAVSLGADEQSLKNANAREKNGTEKENQLWTCPASALGVASIDAAVLPTVGAFALAYAHLLEVVDDDEFHDAGTIYSFTSGERKAVAAFANTLVVRERLRLITRTKENDVDAVNVDRDKCADACASLLRALVTRDERRRFAPDGLWLAPAKKEARISSVLKPEAAAAALFGASEEKNASGNGEGFAAFLKDCPHALPFETRVEIFRALVALDRARLGVGAQAGGVDADRATQGQRVIPVCSFRVRRDRVLEDTLTALLPLGSRLKGRIAVTFVNAAGLDEAGVDAGGLFKELIETSLAELVDPRRGLWSHSSEESSSSSSSPLSSSASIYPAARAGDDPESAALLELAGMLFGKALYEGVLHQFRLAPFFAKKLLQRPLSLDDLPSLDGTIHRSLKQVMRYEGDVRDLCLDWFVREEVFGKVVARSLRPGEKTCDDVVESHETLQWAHATAEFHLVRRRTNADNAFKTGLFKIINPSWLRLFGANELGCLMTGDADGDVDVDDLKRHCAFGGGYGKTSRTVLMFWECVGSFTREERRALLKFVTASAAPPVRGFQHLHPPFTIHKVRCDVPGSSGGLFGNALVTFGLVKDVQRLPTASTCFNVLKLPNFKRLDTMKAKLRTAIYAGAGFELS</sequence>
<dbReference type="GO" id="GO:0061630">
    <property type="term" value="F:ubiquitin protein ligase activity"/>
    <property type="evidence" value="ECO:0007669"/>
    <property type="project" value="UniProtKB-EC"/>
</dbReference>
<evidence type="ECO:0000256" key="4">
    <source>
        <dbReference type="ARBA" id="ARBA00022786"/>
    </source>
</evidence>
<dbReference type="InterPro" id="IPR035983">
    <property type="entry name" value="Hect_E3_ubiquitin_ligase"/>
</dbReference>
<feature type="compositionally biased region" description="Basic and acidic residues" evidence="6">
    <location>
        <begin position="8"/>
        <end position="40"/>
    </location>
</feature>
<dbReference type="PANTHER" id="PTHR45700:SF2">
    <property type="entry name" value="UBIQUITIN-PROTEIN LIGASE E3C"/>
    <property type="match status" value="1"/>
</dbReference>
<dbReference type="PROSITE" id="PS50237">
    <property type="entry name" value="HECT"/>
    <property type="match status" value="1"/>
</dbReference>
<keyword evidence="3" id="KW-0808">Transferase</keyword>
<accession>A0A7S0GR60</accession>
<dbReference type="PANTHER" id="PTHR45700">
    <property type="entry name" value="UBIQUITIN-PROTEIN LIGASE E3C"/>
    <property type="match status" value="1"/>
</dbReference>
<dbReference type="Gene3D" id="3.30.2410.10">
    <property type="entry name" value="Hect, E3 ligase catalytic domain"/>
    <property type="match status" value="1"/>
</dbReference>
<dbReference type="EC" id="2.3.2.26" evidence="2"/>
<dbReference type="InterPro" id="IPR044611">
    <property type="entry name" value="E3A/B/C-like"/>
</dbReference>
<evidence type="ECO:0000256" key="1">
    <source>
        <dbReference type="ARBA" id="ARBA00000885"/>
    </source>
</evidence>
<dbReference type="GO" id="GO:0000209">
    <property type="term" value="P:protein polyubiquitination"/>
    <property type="evidence" value="ECO:0007669"/>
    <property type="project" value="InterPro"/>
</dbReference>
<evidence type="ECO:0000256" key="6">
    <source>
        <dbReference type="SAM" id="MobiDB-lite"/>
    </source>
</evidence>
<evidence type="ECO:0000313" key="8">
    <source>
        <dbReference type="EMBL" id="CAD8440341.1"/>
    </source>
</evidence>
<dbReference type="Pfam" id="PF00632">
    <property type="entry name" value="HECT"/>
    <property type="match status" value="1"/>
</dbReference>
<dbReference type="SUPFAM" id="SSF56204">
    <property type="entry name" value="Hect, E3 ligase catalytic domain"/>
    <property type="match status" value="1"/>
</dbReference>
<dbReference type="Gene3D" id="3.30.2160.10">
    <property type="entry name" value="Hect, E3 ligase catalytic domain"/>
    <property type="match status" value="1"/>
</dbReference>
<comment type="catalytic activity">
    <reaction evidence="1">
        <text>S-ubiquitinyl-[E2 ubiquitin-conjugating enzyme]-L-cysteine + [acceptor protein]-L-lysine = [E2 ubiquitin-conjugating enzyme]-L-cysteine + N(6)-ubiquitinyl-[acceptor protein]-L-lysine.</text>
        <dbReference type="EC" id="2.3.2.26"/>
    </reaction>
</comment>
<dbReference type="PROSITE" id="PS50096">
    <property type="entry name" value="IQ"/>
    <property type="match status" value="1"/>
</dbReference>
<feature type="domain" description="HECT" evidence="7">
    <location>
        <begin position="779"/>
        <end position="1147"/>
    </location>
</feature>
<dbReference type="GO" id="GO:0006511">
    <property type="term" value="P:ubiquitin-dependent protein catabolic process"/>
    <property type="evidence" value="ECO:0007669"/>
    <property type="project" value="TreeGrafter"/>
</dbReference>
<gene>
    <name evidence="8" type="ORF">MSP1401_LOCUS6261</name>
</gene>
<reference evidence="8" key="1">
    <citation type="submission" date="2021-01" db="EMBL/GenBank/DDBJ databases">
        <authorList>
            <person name="Corre E."/>
            <person name="Pelletier E."/>
            <person name="Niang G."/>
            <person name="Scheremetjew M."/>
            <person name="Finn R."/>
            <person name="Kale V."/>
            <person name="Holt S."/>
            <person name="Cochrane G."/>
            <person name="Meng A."/>
            <person name="Brown T."/>
            <person name="Cohen L."/>
        </authorList>
    </citation>
    <scope>NUCLEOTIDE SEQUENCE</scope>
    <source>
        <strain evidence="8">CCAC1681</strain>
    </source>
</reference>
<feature type="region of interest" description="Disordered" evidence="6">
    <location>
        <begin position="1"/>
        <end position="46"/>
    </location>
</feature>
<proteinExistence type="predicted"/>
<dbReference type="SMART" id="SM00119">
    <property type="entry name" value="HECTc"/>
    <property type="match status" value="1"/>
</dbReference>
<dbReference type="Gene3D" id="3.90.1750.10">
    <property type="entry name" value="Hect, E3 ligase catalytic domains"/>
    <property type="match status" value="1"/>
</dbReference>
<dbReference type="InterPro" id="IPR000569">
    <property type="entry name" value="HECT_dom"/>
</dbReference>
<evidence type="ECO:0000256" key="3">
    <source>
        <dbReference type="ARBA" id="ARBA00022679"/>
    </source>
</evidence>
<evidence type="ECO:0000256" key="2">
    <source>
        <dbReference type="ARBA" id="ARBA00012485"/>
    </source>
</evidence>
<dbReference type="AlphaFoldDB" id="A0A7S0GR60"/>
<organism evidence="8">
    <name type="scientific">Micromonas pusilla</name>
    <name type="common">Picoplanktonic green alga</name>
    <name type="synonym">Chromulina pusilla</name>
    <dbReference type="NCBI Taxonomy" id="38833"/>
    <lineage>
        <taxon>Eukaryota</taxon>
        <taxon>Viridiplantae</taxon>
        <taxon>Chlorophyta</taxon>
        <taxon>Mamiellophyceae</taxon>
        <taxon>Mamiellales</taxon>
        <taxon>Mamiellaceae</taxon>
        <taxon>Micromonas</taxon>
    </lineage>
</organism>
<evidence type="ECO:0000256" key="5">
    <source>
        <dbReference type="PROSITE-ProRule" id="PRU00104"/>
    </source>
</evidence>
<feature type="active site" description="Glycyl thioester intermediate" evidence="5">
    <location>
        <position position="1115"/>
    </location>
</feature>
<protein>
    <recommendedName>
        <fullName evidence="2">HECT-type E3 ubiquitin transferase</fullName>
        <ecNumber evidence="2">2.3.2.26</ecNumber>
    </recommendedName>
</protein>
<dbReference type="EMBL" id="HBEN01007626">
    <property type="protein sequence ID" value="CAD8440341.1"/>
    <property type="molecule type" value="Transcribed_RNA"/>
</dbReference>
<keyword evidence="4 5" id="KW-0833">Ubl conjugation pathway</keyword>